<reference evidence="2" key="1">
    <citation type="journal article" date="2022" name="Mol. Ecol. Resour.">
        <title>The genomes of chicory, endive, great burdock and yacon provide insights into Asteraceae palaeo-polyploidization history and plant inulin production.</title>
        <authorList>
            <person name="Fan W."/>
            <person name="Wang S."/>
            <person name="Wang H."/>
            <person name="Wang A."/>
            <person name="Jiang F."/>
            <person name="Liu H."/>
            <person name="Zhao H."/>
            <person name="Xu D."/>
            <person name="Zhang Y."/>
        </authorList>
    </citation>
    <scope>NUCLEOTIDE SEQUENCE [LARGE SCALE GENOMIC DNA]</scope>
    <source>
        <strain evidence="2">cv. Niubang</strain>
    </source>
</reference>
<proteinExistence type="predicted"/>
<accession>A0ACB8Y3G1</accession>
<organism evidence="1 2">
    <name type="scientific">Arctium lappa</name>
    <name type="common">Greater burdock</name>
    <name type="synonym">Lappa major</name>
    <dbReference type="NCBI Taxonomy" id="4217"/>
    <lineage>
        <taxon>Eukaryota</taxon>
        <taxon>Viridiplantae</taxon>
        <taxon>Streptophyta</taxon>
        <taxon>Embryophyta</taxon>
        <taxon>Tracheophyta</taxon>
        <taxon>Spermatophyta</taxon>
        <taxon>Magnoliopsida</taxon>
        <taxon>eudicotyledons</taxon>
        <taxon>Gunneridae</taxon>
        <taxon>Pentapetalae</taxon>
        <taxon>asterids</taxon>
        <taxon>campanulids</taxon>
        <taxon>Asterales</taxon>
        <taxon>Asteraceae</taxon>
        <taxon>Carduoideae</taxon>
        <taxon>Cardueae</taxon>
        <taxon>Arctiinae</taxon>
        <taxon>Arctium</taxon>
    </lineage>
</organism>
<protein>
    <submittedName>
        <fullName evidence="1">Uncharacterized protein</fullName>
    </submittedName>
</protein>
<reference evidence="1 2" key="2">
    <citation type="journal article" date="2022" name="Mol. Ecol. Resour.">
        <title>The genomes of chicory, endive, great burdock and yacon provide insights into Asteraceae paleo-polyploidization history and plant inulin production.</title>
        <authorList>
            <person name="Fan W."/>
            <person name="Wang S."/>
            <person name="Wang H."/>
            <person name="Wang A."/>
            <person name="Jiang F."/>
            <person name="Liu H."/>
            <person name="Zhao H."/>
            <person name="Xu D."/>
            <person name="Zhang Y."/>
        </authorList>
    </citation>
    <scope>NUCLEOTIDE SEQUENCE [LARGE SCALE GENOMIC DNA]</scope>
    <source>
        <strain evidence="2">cv. Niubang</strain>
    </source>
</reference>
<evidence type="ECO:0000313" key="1">
    <source>
        <dbReference type="EMBL" id="KAI3677955.1"/>
    </source>
</evidence>
<sequence>MTRTRRWSSAICRRNPEKNIFHCKDRDSLWTGEEEEDGDEVWDVEESVYNMKDHKLSDEERVDVVVESKEIPENMAEKVPEEDVKAIGNKSESAIASKRVKESPGIEVAYSHVSPNGSSPTHETQGEAVAAVCSHNSSRDSKRMGEFRNVGCRNGLNEEEYDGSIFSNEGNEEVAKNGPNQDSNLHNANLEQAHGELKRKQKEAGKGVNQIGHV</sequence>
<dbReference type="EMBL" id="CM042060">
    <property type="protein sequence ID" value="KAI3677955.1"/>
    <property type="molecule type" value="Genomic_DNA"/>
</dbReference>
<comment type="caution">
    <text evidence="1">The sequence shown here is derived from an EMBL/GenBank/DDBJ whole genome shotgun (WGS) entry which is preliminary data.</text>
</comment>
<dbReference type="Proteomes" id="UP001055879">
    <property type="component" value="Linkage Group LG14"/>
</dbReference>
<name>A0ACB8Y3G1_ARCLA</name>
<gene>
    <name evidence="1" type="ORF">L6452_37229</name>
</gene>
<keyword evidence="2" id="KW-1185">Reference proteome</keyword>
<evidence type="ECO:0000313" key="2">
    <source>
        <dbReference type="Proteomes" id="UP001055879"/>
    </source>
</evidence>